<dbReference type="Pfam" id="PF02782">
    <property type="entry name" value="FGGY_C"/>
    <property type="match status" value="1"/>
</dbReference>
<evidence type="ECO:0000256" key="5">
    <source>
        <dbReference type="ARBA" id="ARBA00022741"/>
    </source>
</evidence>
<protein>
    <recommendedName>
        <fullName evidence="3">glycerol kinase</fullName>
        <ecNumber evidence="3">2.7.1.30</ecNumber>
    </recommendedName>
    <alternativeName>
        <fullName evidence="9">ATP:glycerol 3-phosphotransferase</fullName>
    </alternativeName>
</protein>
<keyword evidence="8" id="KW-0067">ATP-binding</keyword>
<dbReference type="UniPathway" id="UPA00618">
    <property type="reaction ID" value="UER00672"/>
</dbReference>
<dbReference type="GO" id="GO:0019563">
    <property type="term" value="P:glycerol catabolic process"/>
    <property type="evidence" value="ECO:0007669"/>
    <property type="project" value="UniProtKB-UniPathway"/>
</dbReference>
<keyword evidence="7" id="KW-0319">Glycerol metabolism</keyword>
<dbReference type="OrthoDB" id="5422795at2759"/>
<dbReference type="EMBL" id="JAEMWZ010000235">
    <property type="protein sequence ID" value="KAG7130188.1"/>
    <property type="molecule type" value="Genomic_DNA"/>
</dbReference>
<reference evidence="14" key="1">
    <citation type="journal article" date="2021" name="Mol. Plant Pathol.">
        <title>A 20-kb lineage-specific genomic region tames virulence in pathogenic amphidiploid Verticillium longisporum.</title>
        <authorList>
            <person name="Harting R."/>
            <person name="Starke J."/>
            <person name="Kusch H."/>
            <person name="Poggeler S."/>
            <person name="Maurus I."/>
            <person name="Schluter R."/>
            <person name="Landesfeind M."/>
            <person name="Bulla I."/>
            <person name="Nowrousian M."/>
            <person name="de Jonge R."/>
            <person name="Stahlhut G."/>
            <person name="Hoff K.J."/>
            <person name="Asshauer K.P."/>
            <person name="Thurmer A."/>
            <person name="Stanke M."/>
            <person name="Daniel R."/>
            <person name="Morgenstern B."/>
            <person name="Thomma B.P.H.J."/>
            <person name="Kronstad J.W."/>
            <person name="Braus-Stromeyer S.A."/>
            <person name="Braus G.H."/>
        </authorList>
    </citation>
    <scope>NUCLEOTIDE SEQUENCE</scope>
    <source>
        <strain evidence="14">Vl32</strain>
    </source>
</reference>
<feature type="region of interest" description="Disordered" evidence="11">
    <location>
        <begin position="552"/>
        <end position="587"/>
    </location>
</feature>
<feature type="compositionally biased region" description="Polar residues" evidence="11">
    <location>
        <begin position="7"/>
        <end position="21"/>
    </location>
</feature>
<dbReference type="InterPro" id="IPR018483">
    <property type="entry name" value="Carb_kinase_FGGY_CS"/>
</dbReference>
<dbReference type="GO" id="GO:0046167">
    <property type="term" value="P:glycerol-3-phosphate biosynthetic process"/>
    <property type="evidence" value="ECO:0007669"/>
    <property type="project" value="TreeGrafter"/>
</dbReference>
<evidence type="ECO:0000313" key="15">
    <source>
        <dbReference type="Proteomes" id="UP000689129"/>
    </source>
</evidence>
<keyword evidence="6 10" id="KW-0418">Kinase</keyword>
<dbReference type="PANTHER" id="PTHR10196:SF69">
    <property type="entry name" value="GLYCEROL KINASE"/>
    <property type="match status" value="1"/>
</dbReference>
<dbReference type="PROSITE" id="PS00933">
    <property type="entry name" value="FGGY_KINASES_1"/>
    <property type="match status" value="1"/>
</dbReference>
<dbReference type="NCBIfam" id="TIGR01311">
    <property type="entry name" value="glycerol_kin"/>
    <property type="match status" value="1"/>
</dbReference>
<dbReference type="PIRSF" id="PIRSF000538">
    <property type="entry name" value="GlpK"/>
    <property type="match status" value="1"/>
</dbReference>
<evidence type="ECO:0000256" key="4">
    <source>
        <dbReference type="ARBA" id="ARBA00022679"/>
    </source>
</evidence>
<accession>A0A8I2ZFQ3</accession>
<sequence length="587" mass="63163">MADRTHSNGIPNGLTNGVHNETVNGAAGGLANGVEDPSKRGFIGAIDQGTTSTRFIIFEVATGEPVAKHQLEIENHHPHPGWHEHDPKELLHSVTTCMEAAFADFVELGHTKDDLKAIGITNQRETTVVWDGRTGETLHNAIVWSDTRTADKARQINEQATSKTISDLTGLPVSTYPSAIKLSWLLNNVDEVRQVWEDGHLMFGTVDTWLVYCLNGGSKAKEPVHVTDSTNASRTMLMNLRTLHWEDSIIQTFGLDRHPLRLPRIVSSSDPNAFGSIFSGPLEGVRITGCLGDQSAALVGQCAFAPGQAKNTYGTGCFLLYNVGKERPDLRGSGSGLISTVAYDFATTGEFRQATYALEGSIATAGSGVKFLVKNLGLGNDAHDINALANSVPDSGGVVFVTAFSGLLAPYWIDDARGTLFGLTQFTQKGHIARATLDATCYQAKAILDAMAKQSGSHLNSLAVDGGLSNSDLCMQSQADISGIPIDRPAMHEITALGAAYAAGLGIGAWTMDELIAMNARQQGTRRFEPNSEKKAECERMYRKWGQAVHMSRGWATDEDATASSNDEQSASSSEEEDAPFDLEHMN</sequence>
<dbReference type="FunFam" id="3.30.420.40:FF:000086">
    <property type="entry name" value="Glycerol kinase"/>
    <property type="match status" value="1"/>
</dbReference>
<dbReference type="InterPro" id="IPR000577">
    <property type="entry name" value="Carb_kinase_FGGY"/>
</dbReference>
<comment type="similarity">
    <text evidence="2 10">Belongs to the FGGY kinase family.</text>
</comment>
<gene>
    <name evidence="14" type="ORF">HYQ45_010902</name>
</gene>
<dbReference type="NCBIfam" id="NF000756">
    <property type="entry name" value="PRK00047.1"/>
    <property type="match status" value="1"/>
</dbReference>
<dbReference type="GO" id="GO:0005739">
    <property type="term" value="C:mitochondrion"/>
    <property type="evidence" value="ECO:0007669"/>
    <property type="project" value="TreeGrafter"/>
</dbReference>
<dbReference type="Pfam" id="PF00370">
    <property type="entry name" value="FGGY_N"/>
    <property type="match status" value="1"/>
</dbReference>
<evidence type="ECO:0000256" key="3">
    <source>
        <dbReference type="ARBA" id="ARBA00012099"/>
    </source>
</evidence>
<dbReference type="Proteomes" id="UP000689129">
    <property type="component" value="Unassembled WGS sequence"/>
</dbReference>
<evidence type="ECO:0000256" key="10">
    <source>
        <dbReference type="RuleBase" id="RU003733"/>
    </source>
</evidence>
<feature type="region of interest" description="Disordered" evidence="11">
    <location>
        <begin position="1"/>
        <end position="21"/>
    </location>
</feature>
<dbReference type="InterPro" id="IPR042018">
    <property type="entry name" value="GK1-3_metazoan-type"/>
</dbReference>
<evidence type="ECO:0000256" key="6">
    <source>
        <dbReference type="ARBA" id="ARBA00022777"/>
    </source>
</evidence>
<feature type="domain" description="Carbohydrate kinase FGGY C-terminal" evidence="13">
    <location>
        <begin position="310"/>
        <end position="504"/>
    </location>
</feature>
<dbReference type="GO" id="GO:0005524">
    <property type="term" value="F:ATP binding"/>
    <property type="evidence" value="ECO:0007669"/>
    <property type="project" value="UniProtKB-KW"/>
</dbReference>
<feature type="compositionally biased region" description="Low complexity" evidence="11">
    <location>
        <begin position="563"/>
        <end position="573"/>
    </location>
</feature>
<feature type="domain" description="Carbohydrate kinase FGGY N-terminal" evidence="12">
    <location>
        <begin position="43"/>
        <end position="300"/>
    </location>
</feature>
<dbReference type="InterPro" id="IPR018484">
    <property type="entry name" value="FGGY_N"/>
</dbReference>
<dbReference type="InterPro" id="IPR018485">
    <property type="entry name" value="FGGY_C"/>
</dbReference>
<proteinExistence type="inferred from homology"/>
<dbReference type="GO" id="GO:0006641">
    <property type="term" value="P:triglyceride metabolic process"/>
    <property type="evidence" value="ECO:0007669"/>
    <property type="project" value="TreeGrafter"/>
</dbReference>
<keyword evidence="5" id="KW-0547">Nucleotide-binding</keyword>
<dbReference type="GO" id="GO:0004370">
    <property type="term" value="F:glycerol kinase activity"/>
    <property type="evidence" value="ECO:0007669"/>
    <property type="project" value="UniProtKB-EC"/>
</dbReference>
<dbReference type="PANTHER" id="PTHR10196">
    <property type="entry name" value="SUGAR KINASE"/>
    <property type="match status" value="1"/>
</dbReference>
<dbReference type="AlphaFoldDB" id="A0A8I2ZFQ3"/>
<comment type="pathway">
    <text evidence="1">Polyol metabolism; glycerol degradation via glycerol kinase pathway; sn-glycerol 3-phosphate from glycerol: step 1/1.</text>
</comment>
<organism evidence="14 15">
    <name type="scientific">Verticillium longisporum</name>
    <name type="common">Verticillium dahliae var. longisporum</name>
    <dbReference type="NCBI Taxonomy" id="100787"/>
    <lineage>
        <taxon>Eukaryota</taxon>
        <taxon>Fungi</taxon>
        <taxon>Dikarya</taxon>
        <taxon>Ascomycota</taxon>
        <taxon>Pezizomycotina</taxon>
        <taxon>Sordariomycetes</taxon>
        <taxon>Hypocreomycetidae</taxon>
        <taxon>Glomerellales</taxon>
        <taxon>Plectosphaerellaceae</taxon>
        <taxon>Verticillium</taxon>
    </lineage>
</organism>
<dbReference type="CDD" id="cd07792">
    <property type="entry name" value="ASKHA_NBD_FGGY_GK1-3-like"/>
    <property type="match status" value="1"/>
</dbReference>
<evidence type="ECO:0000256" key="7">
    <source>
        <dbReference type="ARBA" id="ARBA00022798"/>
    </source>
</evidence>
<dbReference type="PROSITE" id="PS00445">
    <property type="entry name" value="FGGY_KINASES_2"/>
    <property type="match status" value="1"/>
</dbReference>
<evidence type="ECO:0000313" key="14">
    <source>
        <dbReference type="EMBL" id="KAG7130188.1"/>
    </source>
</evidence>
<evidence type="ECO:0000256" key="2">
    <source>
        <dbReference type="ARBA" id="ARBA00009156"/>
    </source>
</evidence>
<evidence type="ECO:0000256" key="8">
    <source>
        <dbReference type="ARBA" id="ARBA00022840"/>
    </source>
</evidence>
<keyword evidence="4 10" id="KW-0808">Transferase</keyword>
<evidence type="ECO:0000256" key="9">
    <source>
        <dbReference type="ARBA" id="ARBA00043149"/>
    </source>
</evidence>
<dbReference type="InterPro" id="IPR005999">
    <property type="entry name" value="Glycerol_kin"/>
</dbReference>
<evidence type="ECO:0000256" key="1">
    <source>
        <dbReference type="ARBA" id="ARBA00005190"/>
    </source>
</evidence>
<evidence type="ECO:0000259" key="12">
    <source>
        <dbReference type="Pfam" id="PF00370"/>
    </source>
</evidence>
<name>A0A8I2ZFQ3_VERLO</name>
<evidence type="ECO:0000256" key="11">
    <source>
        <dbReference type="SAM" id="MobiDB-lite"/>
    </source>
</evidence>
<dbReference type="EC" id="2.7.1.30" evidence="3"/>
<evidence type="ECO:0000259" key="13">
    <source>
        <dbReference type="Pfam" id="PF02782"/>
    </source>
</evidence>
<comment type="caution">
    <text evidence="14">The sequence shown here is derived from an EMBL/GenBank/DDBJ whole genome shotgun (WGS) entry which is preliminary data.</text>
</comment>